<dbReference type="InterPro" id="IPR035929">
    <property type="entry name" value="CoaB-like_sf"/>
</dbReference>
<name>A0A2P9D5J4_PLARE</name>
<evidence type="ECO:0000313" key="1">
    <source>
        <dbReference type="EMBL" id="SOV76301.1"/>
    </source>
</evidence>
<dbReference type="AlphaFoldDB" id="A0A2P9D5J4"/>
<protein>
    <submittedName>
        <fullName evidence="1">Phosphopantothenoylcysteine synthetase, putative</fullName>
    </submittedName>
</protein>
<proteinExistence type="predicted"/>
<accession>A0A2P9D5J4</accession>
<dbReference type="OrthoDB" id="70224at2759"/>
<dbReference type="VEuPathDB" id="PlasmoDB:PRG01_0414000"/>
<reference evidence="1 2" key="1">
    <citation type="submission" date="2016-09" db="EMBL/GenBank/DDBJ databases">
        <authorList>
            <consortium name="Pathogen Informatics"/>
        </authorList>
    </citation>
    <scope>NUCLEOTIDE SEQUENCE [LARGE SCALE GENOMIC DNA]</scope>
</reference>
<dbReference type="Proteomes" id="UP000240500">
    <property type="component" value="Chromosome 4"/>
</dbReference>
<sequence length="579" mass="69189">MKEAYFAEDPKFFNKKLRPKNLDEILKFLKEKFILNDDDKIILITSGGTKVPLEKIEIRNIDNFSTGKRGTLICEYFLKINKKVIFLHRKGSYIPFEYHLKDLAKMENLKVEENNIRFNLKKENERNTLIDNLQNYKRYYNNLFLISYDTIFEYGFYLIEISNLLNQHMINKYQNIFLLKNIYHKLKKEQNINNLFLYEIFYSTNNILNDMLLFFMSIQNKTCSEIMKHQNKSNELYYKLLLFLNLRFDVYSNNQFFINIQPFFKYIFAILTNIIQMKEKYNIHQEVIQNIVHYIQMLITNFNSDLLHNKINEDKTINNNINNINNNDNNNHCAGNQINEDKTINNNINNINNNDNNNHCAGNQINEDKTINNNINNINNNDNINHCAGNKINNPHNQLSNSDTYILHNNNSLCNHYHLNNFSFNINKYINEEKGKNKKTNKHISEQFLFPTHLVIMCAAASDFYIPYDEMHENKIDSNYSPLSIQLCLTPKFYKIINSHFPLLKYCIFKLEDEEKILIDKSNQRIKYTDLLIANLLTQRYDYVYIFKKQFEYVLLKKSNTEQIENDICYEICKHFSIL</sequence>
<dbReference type="Gene3D" id="3.40.50.10300">
    <property type="entry name" value="CoaB-like"/>
    <property type="match status" value="2"/>
</dbReference>
<dbReference type="SUPFAM" id="SSF102645">
    <property type="entry name" value="CoaB-like"/>
    <property type="match status" value="1"/>
</dbReference>
<evidence type="ECO:0000313" key="2">
    <source>
        <dbReference type="Proteomes" id="UP000240500"/>
    </source>
</evidence>
<organism evidence="1 2">
    <name type="scientific">Plasmodium reichenowi</name>
    <dbReference type="NCBI Taxonomy" id="5854"/>
    <lineage>
        <taxon>Eukaryota</taxon>
        <taxon>Sar</taxon>
        <taxon>Alveolata</taxon>
        <taxon>Apicomplexa</taxon>
        <taxon>Aconoidasida</taxon>
        <taxon>Haemosporida</taxon>
        <taxon>Plasmodiidae</taxon>
        <taxon>Plasmodium</taxon>
        <taxon>Plasmodium (Laverania)</taxon>
    </lineage>
</organism>
<dbReference type="EMBL" id="LT969567">
    <property type="protein sequence ID" value="SOV76301.1"/>
    <property type="molecule type" value="Genomic_DNA"/>
</dbReference>
<gene>
    <name evidence="1" type="ORF">PRG01_0414000</name>
</gene>
<dbReference type="VEuPathDB" id="PlasmoDB:PRCDC_0409700"/>